<accession>A0ABY1Q784</accession>
<sequence>MLQHRNSPIASALTNKGLGRFRYVHPWVLPRLEIWQDGRIDDRHKVGTSTRVLEIANSHDYVDEPVNAIHPTGCPAMQPAPCDTQDGSTLRCSKPSD</sequence>
<dbReference type="Proteomes" id="UP001158067">
    <property type="component" value="Unassembled WGS sequence"/>
</dbReference>
<organism evidence="1 2">
    <name type="scientific">Neorhodopirellula lusitana</name>
    <dbReference type="NCBI Taxonomy" id="445327"/>
    <lineage>
        <taxon>Bacteria</taxon>
        <taxon>Pseudomonadati</taxon>
        <taxon>Planctomycetota</taxon>
        <taxon>Planctomycetia</taxon>
        <taxon>Pirellulales</taxon>
        <taxon>Pirellulaceae</taxon>
        <taxon>Neorhodopirellula</taxon>
    </lineage>
</organism>
<reference evidence="1 2" key="1">
    <citation type="submission" date="2017-05" db="EMBL/GenBank/DDBJ databases">
        <authorList>
            <person name="Varghese N."/>
            <person name="Submissions S."/>
        </authorList>
    </citation>
    <scope>NUCLEOTIDE SEQUENCE [LARGE SCALE GENOMIC DNA]</scope>
    <source>
        <strain evidence="1 2">DSM 25457</strain>
    </source>
</reference>
<proteinExistence type="predicted"/>
<keyword evidence="2" id="KW-1185">Reference proteome</keyword>
<dbReference type="EMBL" id="FXUG01000007">
    <property type="protein sequence ID" value="SMP61103.1"/>
    <property type="molecule type" value="Genomic_DNA"/>
</dbReference>
<gene>
    <name evidence="1" type="ORF">SAMN06265222_10747</name>
</gene>
<protein>
    <submittedName>
        <fullName evidence="1">Uncharacterized protein</fullName>
    </submittedName>
</protein>
<evidence type="ECO:0000313" key="2">
    <source>
        <dbReference type="Proteomes" id="UP001158067"/>
    </source>
</evidence>
<evidence type="ECO:0000313" key="1">
    <source>
        <dbReference type="EMBL" id="SMP61103.1"/>
    </source>
</evidence>
<comment type="caution">
    <text evidence="1">The sequence shown here is derived from an EMBL/GenBank/DDBJ whole genome shotgun (WGS) entry which is preliminary data.</text>
</comment>
<name>A0ABY1Q784_9BACT</name>